<dbReference type="InterPro" id="IPR000794">
    <property type="entry name" value="Beta-ketoacyl_synthase"/>
</dbReference>
<dbReference type="PROSITE" id="PS52004">
    <property type="entry name" value="KS3_2"/>
    <property type="match status" value="1"/>
</dbReference>
<dbReference type="EC" id="2.3.1.179" evidence="5"/>
<sequence length="449" mass="46704">MASTPNTTNDRRVVITGVGLISPIGDSADALWESLVAGRSGVAASDRFPQDATSPRFAAEAHTFSGKIDDFGPLTKETKKAIRKGLKLMCRETQMAVAAAQLALTDAGYGAEDAAPDPERSGVVLGSDYMLTLPQDFVGGMAKCTENGPFSLDIWGEEGLDEVEPLWMLKYLPNMPASHIAIFNDLRGPNNSLTMREASGLMAVGEALRTIARGHADRMVAGATGTRIMPMQAIHTLQSDRLALGDIDPVKASRPFDTNAAGMVCGEGAGMLVLETLESAQARGAEVYGEVVGFGSSQVSTHNPETNQLVGRNDVAIAQALKAALRDADWTADRLGHVNAHGIGAPDADRQEAEGLRAALGDAAGATPVFAPKSYFGNLGAGGGVVELVASLLATRHGELPRTLNCEDPSADCPIRVATEGGVAPGDRFATVNTTPQGQAAAVCVAQTG</sequence>
<feature type="domain" description="Ketosynthase family 3 (KS3)" evidence="4">
    <location>
        <begin position="10"/>
        <end position="448"/>
    </location>
</feature>
<dbReference type="GO" id="GO:0004315">
    <property type="term" value="F:3-oxoacyl-[acyl-carrier-protein] synthase activity"/>
    <property type="evidence" value="ECO:0007669"/>
    <property type="project" value="UniProtKB-EC"/>
</dbReference>
<dbReference type="AlphaFoldDB" id="A0A5C5ZID3"/>
<evidence type="ECO:0000259" key="4">
    <source>
        <dbReference type="PROSITE" id="PS52004"/>
    </source>
</evidence>
<keyword evidence="2 3" id="KW-0808">Transferase</keyword>
<dbReference type="CDD" id="cd00834">
    <property type="entry name" value="KAS_I_II"/>
    <property type="match status" value="1"/>
</dbReference>
<dbReference type="InterPro" id="IPR014030">
    <property type="entry name" value="Ketoacyl_synth_N"/>
</dbReference>
<accession>A0A5C5ZID3</accession>
<gene>
    <name evidence="5" type="primary">fabF_4</name>
    <name evidence="5" type="ORF">Mal64_38430</name>
</gene>
<organism evidence="5 6">
    <name type="scientific">Pseudobythopirellula maris</name>
    <dbReference type="NCBI Taxonomy" id="2527991"/>
    <lineage>
        <taxon>Bacteria</taxon>
        <taxon>Pseudomonadati</taxon>
        <taxon>Planctomycetota</taxon>
        <taxon>Planctomycetia</taxon>
        <taxon>Pirellulales</taxon>
        <taxon>Lacipirellulaceae</taxon>
        <taxon>Pseudobythopirellula</taxon>
    </lineage>
</organism>
<name>A0A5C5ZID3_9BACT</name>
<comment type="caution">
    <text evidence="5">The sequence shown here is derived from an EMBL/GenBank/DDBJ whole genome shotgun (WGS) entry which is preliminary data.</text>
</comment>
<keyword evidence="6" id="KW-1185">Reference proteome</keyword>
<evidence type="ECO:0000313" key="5">
    <source>
        <dbReference type="EMBL" id="TWT86303.1"/>
    </source>
</evidence>
<dbReference type="Pfam" id="PF02801">
    <property type="entry name" value="Ketoacyl-synt_C"/>
    <property type="match status" value="1"/>
</dbReference>
<evidence type="ECO:0000256" key="3">
    <source>
        <dbReference type="RuleBase" id="RU003694"/>
    </source>
</evidence>
<evidence type="ECO:0000256" key="2">
    <source>
        <dbReference type="ARBA" id="ARBA00022679"/>
    </source>
</evidence>
<dbReference type="GO" id="GO:0006633">
    <property type="term" value="P:fatty acid biosynthetic process"/>
    <property type="evidence" value="ECO:0007669"/>
    <property type="project" value="TreeGrafter"/>
</dbReference>
<dbReference type="SMART" id="SM00825">
    <property type="entry name" value="PKS_KS"/>
    <property type="match status" value="1"/>
</dbReference>
<dbReference type="Pfam" id="PF00109">
    <property type="entry name" value="ketoacyl-synt"/>
    <property type="match status" value="1"/>
</dbReference>
<dbReference type="SUPFAM" id="SSF53901">
    <property type="entry name" value="Thiolase-like"/>
    <property type="match status" value="2"/>
</dbReference>
<protein>
    <submittedName>
        <fullName evidence="5">3-oxoacyl-[acyl-carrier-protein] synthase 2</fullName>
        <ecNumber evidence="5">2.3.1.179</ecNumber>
    </submittedName>
</protein>
<evidence type="ECO:0000313" key="6">
    <source>
        <dbReference type="Proteomes" id="UP000315440"/>
    </source>
</evidence>
<evidence type="ECO:0000256" key="1">
    <source>
        <dbReference type="ARBA" id="ARBA00008467"/>
    </source>
</evidence>
<dbReference type="InterPro" id="IPR020841">
    <property type="entry name" value="PKS_Beta-ketoAc_synthase_dom"/>
</dbReference>
<dbReference type="PANTHER" id="PTHR11712">
    <property type="entry name" value="POLYKETIDE SYNTHASE-RELATED"/>
    <property type="match status" value="1"/>
</dbReference>
<dbReference type="OrthoDB" id="292158at2"/>
<dbReference type="Gene3D" id="3.40.47.10">
    <property type="match status" value="2"/>
</dbReference>
<dbReference type="InterPro" id="IPR014031">
    <property type="entry name" value="Ketoacyl_synth_C"/>
</dbReference>
<dbReference type="Proteomes" id="UP000315440">
    <property type="component" value="Unassembled WGS sequence"/>
</dbReference>
<reference evidence="5 6" key="1">
    <citation type="submission" date="2019-02" db="EMBL/GenBank/DDBJ databases">
        <title>Deep-cultivation of Planctomycetes and their phenomic and genomic characterization uncovers novel biology.</title>
        <authorList>
            <person name="Wiegand S."/>
            <person name="Jogler M."/>
            <person name="Boedeker C."/>
            <person name="Pinto D."/>
            <person name="Vollmers J."/>
            <person name="Rivas-Marin E."/>
            <person name="Kohn T."/>
            <person name="Peeters S.H."/>
            <person name="Heuer A."/>
            <person name="Rast P."/>
            <person name="Oberbeckmann S."/>
            <person name="Bunk B."/>
            <person name="Jeske O."/>
            <person name="Meyerdierks A."/>
            <person name="Storesund J.E."/>
            <person name="Kallscheuer N."/>
            <person name="Luecker S."/>
            <person name="Lage O.M."/>
            <person name="Pohl T."/>
            <person name="Merkel B.J."/>
            <person name="Hornburger P."/>
            <person name="Mueller R.-W."/>
            <person name="Bruemmer F."/>
            <person name="Labrenz M."/>
            <person name="Spormann A.M."/>
            <person name="Op Den Camp H."/>
            <person name="Overmann J."/>
            <person name="Amann R."/>
            <person name="Jetten M.S.M."/>
            <person name="Mascher T."/>
            <person name="Medema M.H."/>
            <person name="Devos D.P."/>
            <person name="Kaster A.-K."/>
            <person name="Ovreas L."/>
            <person name="Rohde M."/>
            <person name="Galperin M.Y."/>
            <person name="Jogler C."/>
        </authorList>
    </citation>
    <scope>NUCLEOTIDE SEQUENCE [LARGE SCALE GENOMIC DNA]</scope>
    <source>
        <strain evidence="5 6">Mal64</strain>
    </source>
</reference>
<dbReference type="RefSeq" id="WP_146403323.1">
    <property type="nucleotide sequence ID" value="NZ_SJPQ01000005.1"/>
</dbReference>
<dbReference type="EMBL" id="SJPQ01000005">
    <property type="protein sequence ID" value="TWT86303.1"/>
    <property type="molecule type" value="Genomic_DNA"/>
</dbReference>
<dbReference type="PANTHER" id="PTHR11712:SF336">
    <property type="entry name" value="3-OXOACYL-[ACYL-CARRIER-PROTEIN] SYNTHASE, MITOCHONDRIAL"/>
    <property type="match status" value="1"/>
</dbReference>
<dbReference type="GO" id="GO:0005829">
    <property type="term" value="C:cytosol"/>
    <property type="evidence" value="ECO:0007669"/>
    <property type="project" value="TreeGrafter"/>
</dbReference>
<keyword evidence="5" id="KW-0012">Acyltransferase</keyword>
<proteinExistence type="inferred from homology"/>
<dbReference type="InterPro" id="IPR016039">
    <property type="entry name" value="Thiolase-like"/>
</dbReference>
<comment type="similarity">
    <text evidence="1 3">Belongs to the thiolase-like superfamily. Beta-ketoacyl-ACP synthases family.</text>
</comment>